<evidence type="ECO:0000313" key="6">
    <source>
        <dbReference type="Proteomes" id="UP000658997"/>
    </source>
</evidence>
<reference evidence="5" key="2">
    <citation type="submission" date="2016-04" db="EMBL/GenBank/DDBJ databases">
        <authorList>
            <person name="Guldener U."/>
            <person name="Guldener U."/>
        </authorList>
    </citation>
    <scope>NUCLEOTIDE SEQUENCE [LARGE SCALE GENOMIC DNA]</scope>
    <source>
        <strain evidence="5">UB2112</strain>
    </source>
</reference>
<evidence type="ECO:0000313" key="3">
    <source>
        <dbReference type="EMBL" id="SAM58489.1"/>
    </source>
</evidence>
<dbReference type="GO" id="GO:0007035">
    <property type="term" value="P:vacuolar acidification"/>
    <property type="evidence" value="ECO:0007669"/>
    <property type="project" value="TreeGrafter"/>
</dbReference>
<dbReference type="InterPro" id="IPR010916">
    <property type="entry name" value="TonB_box_CS"/>
</dbReference>
<reference evidence="4" key="3">
    <citation type="submission" date="2018-08" db="EMBL/GenBank/DDBJ databases">
        <authorList>
            <person name="Guldener U."/>
        </authorList>
    </citation>
    <scope>NUCLEOTIDE SEQUENCE</scope>
    <source>
        <strain evidence="4">UB2</strain>
    </source>
</reference>
<feature type="region of interest" description="Disordered" evidence="1">
    <location>
        <begin position="27"/>
        <end position="46"/>
    </location>
</feature>
<proteinExistence type="predicted"/>
<feature type="compositionally biased region" description="Polar residues" evidence="1">
    <location>
        <begin position="1500"/>
        <end position="1511"/>
    </location>
</feature>
<keyword evidence="6" id="KW-1185">Reference proteome</keyword>
<dbReference type="Proteomes" id="UP000658997">
    <property type="component" value="Unassembled WGS sequence"/>
</dbReference>
<dbReference type="SUPFAM" id="SSF50978">
    <property type="entry name" value="WD40 repeat-like"/>
    <property type="match status" value="2"/>
</dbReference>
<feature type="compositionally biased region" description="Low complexity" evidence="1">
    <location>
        <begin position="27"/>
        <end position="42"/>
    </location>
</feature>
<dbReference type="EMBL" id="LT558117">
    <property type="protein sequence ID" value="SAM58489.1"/>
    <property type="molecule type" value="Genomic_DNA"/>
</dbReference>
<name>A0A1K0FUN7_9BASI</name>
<dbReference type="OrthoDB" id="342131at2759"/>
<dbReference type="InterPro" id="IPR052208">
    <property type="entry name" value="DmX-like/RAVE_component"/>
</dbReference>
<sequence>MQSKQTLAAFSRPSQVVLGTTDFAYSQPERSASEASQQQSPSNNVSYLAGSEARDSIIVQASFDQVCVLSRDQRFDQALPFWDAFSGSQGTDRCVTCTAVGLSAGQDQIMLAAAMDHRIAVWSAPASSSSSSRKWKVHSTLTINESVVTTLDVVNGQLLAGTTASLALWRLDTSDIPIWTRFWTKTVPAAISLAKFSPDATSIAAVAQHGQNVLLWQYQPRASKPPVLSQRLYHARPVTSILWRQPPEQNSQADVLISYATDGVARIWAPVIDEPSQLRLWCSVESPRSHTSGLSSTSNQVPTAFYLDPYVTCAALRTNVSILQREIQMAELGVGTSTEMNAHTLELEMDLKRARLRRLEQLANETPDMFVSFENDGHLSLTAVANIDRRPPTLLQALTVLRVPFTLPKSTGGIRAVKALPLHVAPDSSSAASMITLHVQFDHGSSSTYSINPATFFDGRGSGIEPDICHPCGPPAAPGSLAKRAHRHTGRIERFCRSGDGKTLVSSSAKEIITWSSDALPSRPQGQIHYKGAQRPASLVVASWDSSLTACLPSDGTGELWRGSDGSKVQFEIKEEVQHLAFVQLGRVDALTAVDSTGSIHSLEVESRNAVRLSPPITSRLATQSGPARHLISVDSISGSSGQPGDDFTLVTTDASGQVEVWKPTGNSSNELHLDLVTSLRPSAGSPQLVRCSASGLIAVVHHDEHDSQVLVIYNSKTTSFSSGEEHRQTFGSRDRIIALDWSPSPLSNNALAVVFEHHVDVMAPGRASTFDSKSANGGSRWEQLARLDLLSCTPSSIRAACWLGSEQLVVASGAVLFVYGPFVQSSLSNGIGSERMHLAELVAEVGGPVVQYHPAFLLQCALWGKMGLAKAIISNLDKAAFACNAQDVLETWAFEQVPLDILLKDDAKADEARPRAPQRHGVQRSIFDEPDLSGDQADTDPFSSERIEKLVVQLKQVRPPHLSDSDLHMLVNLIKTIGEAVREHGSMDPSGLRYMFALRQTLNGSDPVKDAQATPVAELSYRDFLWAFHSDNQETLLSAVESSYRNKLDWPAARSTGLFAWLKSPQALRTQAEAVARAQFMTGEDRDPVKCSLLYFALGKRKVVQGLWRQAVWHPEQKKMLQFLLHDFDEERWKTAACKNAFALLSQRRYEFAASFFMLGESLRDAVNVCVRNMDDLPLAIALARVKEGCDDGPVFTDLLRTRVLPLAFERGDRWMGSWAFWMLKRRDLAVRIIVTPLRDLLADEGVASLLGSNVTCGNDSYNDPALALLFQQLRSKSLQTIKGLYHIPEKKIFDFVLNTNRALCRMGCHSIGLSLLRNWQFEPPSVSSASTLFHQVSKHDLQTLSRVDEAVMAESTDAFAELRLTDTKLPSALEDAISSSPTKLRHRTSQNTMSPPSSPRVIRRRSSLLQRRSSIVNDLDIGAAVHAAATNRLGGKTDSANTVLSKSVSIDTKVSSDVAAALAAEPSHVDHVNEHPEEASTKVEAPPEPKKQGISIFKSGTASDSQQGAQEFDFGSFGF</sequence>
<protein>
    <submittedName>
        <fullName evidence="4">Related to RAV1 - Regulator of (H+)-ATPase in vacuolar membrane</fullName>
    </submittedName>
    <submittedName>
        <fullName evidence="3">Related to RAV1-Regulator of (H+)-ATPase in vacuolar membrane</fullName>
    </submittedName>
</protein>
<feature type="region of interest" description="Disordered" evidence="1">
    <location>
        <begin position="1378"/>
        <end position="1404"/>
    </location>
</feature>
<feature type="region of interest" description="Disordered" evidence="1">
    <location>
        <begin position="911"/>
        <end position="941"/>
    </location>
</feature>
<accession>A0A1K0FUN7</accession>
<evidence type="ECO:0000313" key="5">
    <source>
        <dbReference type="Proteomes" id="UP000179920"/>
    </source>
</evidence>
<feature type="compositionally biased region" description="Basic and acidic residues" evidence="1">
    <location>
        <begin position="1473"/>
        <end position="1493"/>
    </location>
</feature>
<dbReference type="InterPro" id="IPR022033">
    <property type="entry name" value="Rav1p_C"/>
</dbReference>
<evidence type="ECO:0000256" key="1">
    <source>
        <dbReference type="SAM" id="MobiDB-lite"/>
    </source>
</evidence>
<dbReference type="Gene3D" id="2.130.10.10">
    <property type="entry name" value="YVTN repeat-like/Quinoprotein amine dehydrogenase"/>
    <property type="match status" value="2"/>
</dbReference>
<dbReference type="PANTHER" id="PTHR13950">
    <property type="entry name" value="RABCONNECTIN-RELATED"/>
    <property type="match status" value="1"/>
</dbReference>
<dbReference type="GO" id="GO:0043291">
    <property type="term" value="C:RAVE complex"/>
    <property type="evidence" value="ECO:0007669"/>
    <property type="project" value="TreeGrafter"/>
</dbReference>
<feature type="domain" description="RAVE complex protein Rav1 C-terminal" evidence="2">
    <location>
        <begin position="657"/>
        <end position="1317"/>
    </location>
</feature>
<gene>
    <name evidence="4" type="ORF">UBRO2_02603</name>
    <name evidence="3" type="ORF">UBRO_01184</name>
</gene>
<evidence type="ECO:0000259" key="2">
    <source>
        <dbReference type="Pfam" id="PF12234"/>
    </source>
</evidence>
<dbReference type="InterPro" id="IPR015943">
    <property type="entry name" value="WD40/YVTN_repeat-like_dom_sf"/>
</dbReference>
<dbReference type="Proteomes" id="UP000179920">
    <property type="component" value="Chromosome I"/>
</dbReference>
<feature type="region of interest" description="Disordered" evidence="1">
    <location>
        <begin position="1473"/>
        <end position="1521"/>
    </location>
</feature>
<reference evidence="3" key="1">
    <citation type="submission" date="2016-04" db="EMBL/GenBank/DDBJ databases">
        <authorList>
            <person name="Evans L.H."/>
            <person name="Alamgir A."/>
            <person name="Owens N."/>
            <person name="Weber N.D."/>
            <person name="Virtaneva K."/>
            <person name="Barbian K."/>
            <person name="Babar A."/>
            <person name="Rosenke K."/>
        </authorList>
    </citation>
    <scope>NUCLEOTIDE SEQUENCE</scope>
    <source>
        <strain evidence="3">UB2112</strain>
    </source>
</reference>
<organism evidence="3 5">
    <name type="scientific">Ustilago bromivora</name>
    <dbReference type="NCBI Taxonomy" id="307758"/>
    <lineage>
        <taxon>Eukaryota</taxon>
        <taxon>Fungi</taxon>
        <taxon>Dikarya</taxon>
        <taxon>Basidiomycota</taxon>
        <taxon>Ustilaginomycotina</taxon>
        <taxon>Ustilaginomycetes</taxon>
        <taxon>Ustilaginales</taxon>
        <taxon>Ustilaginaceae</taxon>
        <taxon>Ustilago</taxon>
    </lineage>
</organism>
<dbReference type="EMBL" id="ULHB01000042">
    <property type="protein sequence ID" value="SYW78411.1"/>
    <property type="molecule type" value="Genomic_DNA"/>
</dbReference>
<dbReference type="Pfam" id="PF12234">
    <property type="entry name" value="Rav1p_C"/>
    <property type="match status" value="1"/>
</dbReference>
<dbReference type="InterPro" id="IPR036322">
    <property type="entry name" value="WD40_repeat_dom_sf"/>
</dbReference>
<evidence type="ECO:0000313" key="4">
    <source>
        <dbReference type="EMBL" id="SYW78411.1"/>
    </source>
</evidence>
<dbReference type="PANTHER" id="PTHR13950:SF9">
    <property type="entry name" value="RABCONNECTIN-3A"/>
    <property type="match status" value="1"/>
</dbReference>
<dbReference type="PROSITE" id="PS00430">
    <property type="entry name" value="TONB_DEPENDENT_REC_1"/>
    <property type="match status" value="1"/>
</dbReference>